<dbReference type="EMBL" id="QPKB01000012">
    <property type="protein sequence ID" value="RWR96648.1"/>
    <property type="molecule type" value="Genomic_DNA"/>
</dbReference>
<keyword evidence="6" id="KW-0496">Mitochondrion</keyword>
<evidence type="ECO:0000256" key="2">
    <source>
        <dbReference type="ARBA" id="ARBA00008370"/>
    </source>
</evidence>
<keyword evidence="7 8" id="KW-0472">Membrane</keyword>
<evidence type="ECO:0000256" key="4">
    <source>
        <dbReference type="ARBA" id="ARBA00022792"/>
    </source>
</evidence>
<feature type="transmembrane region" description="Helical" evidence="8">
    <location>
        <begin position="37"/>
        <end position="59"/>
    </location>
</feature>
<evidence type="ECO:0000256" key="1">
    <source>
        <dbReference type="ARBA" id="ARBA00004434"/>
    </source>
</evidence>
<organism evidence="9 10">
    <name type="scientific">Cinnamomum micranthum f. kanehirae</name>
    <dbReference type="NCBI Taxonomy" id="337451"/>
    <lineage>
        <taxon>Eukaryota</taxon>
        <taxon>Viridiplantae</taxon>
        <taxon>Streptophyta</taxon>
        <taxon>Embryophyta</taxon>
        <taxon>Tracheophyta</taxon>
        <taxon>Spermatophyta</taxon>
        <taxon>Magnoliopsida</taxon>
        <taxon>Magnoliidae</taxon>
        <taxon>Laurales</taxon>
        <taxon>Lauraceae</taxon>
        <taxon>Cinnamomum</taxon>
    </lineage>
</organism>
<name>A0A443Q0Y4_9MAGN</name>
<evidence type="ECO:0000256" key="8">
    <source>
        <dbReference type="SAM" id="Phobius"/>
    </source>
</evidence>
<comment type="similarity">
    <text evidence="2">Belongs to the COX16 family.</text>
</comment>
<comment type="subcellular location">
    <subcellularLocation>
        <location evidence="1">Mitochondrion inner membrane</location>
        <topology evidence="1">Single-pass membrane protein</topology>
    </subcellularLocation>
</comment>
<proteinExistence type="inferred from homology"/>
<evidence type="ECO:0000313" key="10">
    <source>
        <dbReference type="Proteomes" id="UP000283530"/>
    </source>
</evidence>
<gene>
    <name evidence="9" type="ORF">CKAN_02604600</name>
</gene>
<comment type="caution">
    <text evidence="9">The sequence shown here is derived from an EMBL/GenBank/DDBJ whole genome shotgun (WGS) entry which is preliminary data.</text>
</comment>
<keyword evidence="4" id="KW-0999">Mitochondrion inner membrane</keyword>
<dbReference type="AlphaFoldDB" id="A0A443Q0Y4"/>
<dbReference type="GO" id="GO:0005743">
    <property type="term" value="C:mitochondrial inner membrane"/>
    <property type="evidence" value="ECO:0007669"/>
    <property type="project" value="UniProtKB-SubCell"/>
</dbReference>
<evidence type="ECO:0000313" key="9">
    <source>
        <dbReference type="EMBL" id="RWR96648.1"/>
    </source>
</evidence>
<dbReference type="InterPro" id="IPR020164">
    <property type="entry name" value="Cyt_c_Oxase_assmbl_COX16"/>
</dbReference>
<evidence type="ECO:0000256" key="6">
    <source>
        <dbReference type="ARBA" id="ARBA00023128"/>
    </source>
</evidence>
<keyword evidence="10" id="KW-1185">Reference proteome</keyword>
<sequence>MNMTMAEFAKKLNLAVSRVRVQYSASKPKRWARKYPFISYGLPFISLTVLGTLGLGHLLHGRQCVFWYLQEVHVSSLNEHNNLLRIHRLLLCKEVAKVKDDHEWEIIETTKALSRTGPLEAYKPKKISLEEELKALQQQVDINTYEYKKIPRPNEVQSRKN</sequence>
<reference evidence="9 10" key="1">
    <citation type="journal article" date="2019" name="Nat. Plants">
        <title>Stout camphor tree genome fills gaps in understanding of flowering plant genome evolution.</title>
        <authorList>
            <person name="Chaw S.M."/>
            <person name="Liu Y.C."/>
            <person name="Wu Y.W."/>
            <person name="Wang H.Y."/>
            <person name="Lin C.I."/>
            <person name="Wu C.S."/>
            <person name="Ke H.M."/>
            <person name="Chang L.Y."/>
            <person name="Hsu C.Y."/>
            <person name="Yang H.T."/>
            <person name="Sudianto E."/>
            <person name="Hsu M.H."/>
            <person name="Wu K.P."/>
            <person name="Wang L.N."/>
            <person name="Leebens-Mack J.H."/>
            <person name="Tsai I.J."/>
        </authorList>
    </citation>
    <scope>NUCLEOTIDE SEQUENCE [LARGE SCALE GENOMIC DNA]</scope>
    <source>
        <strain evidence="10">cv. Chaw 1501</strain>
        <tissue evidence="9">Young leaves</tissue>
    </source>
</reference>
<dbReference type="Pfam" id="PF14138">
    <property type="entry name" value="COX16"/>
    <property type="match status" value="1"/>
</dbReference>
<evidence type="ECO:0000256" key="7">
    <source>
        <dbReference type="ARBA" id="ARBA00023136"/>
    </source>
</evidence>
<dbReference type="STRING" id="337451.A0A443Q0Y4"/>
<protein>
    <submittedName>
        <fullName evidence="9">Fumarate reductase subunit C</fullName>
    </submittedName>
</protein>
<keyword evidence="3 8" id="KW-0812">Transmembrane</keyword>
<dbReference type="OrthoDB" id="5516033at2759"/>
<keyword evidence="5 8" id="KW-1133">Transmembrane helix</keyword>
<accession>A0A443Q0Y4</accession>
<dbReference type="Proteomes" id="UP000283530">
    <property type="component" value="Unassembled WGS sequence"/>
</dbReference>
<evidence type="ECO:0000256" key="5">
    <source>
        <dbReference type="ARBA" id="ARBA00022989"/>
    </source>
</evidence>
<evidence type="ECO:0000256" key="3">
    <source>
        <dbReference type="ARBA" id="ARBA00022692"/>
    </source>
</evidence>